<dbReference type="PANTHER" id="PTHR47122:SF14">
    <property type="entry name" value="MYB-LIKE DNA-BINDING DOMAIN CONTAINING PROTEIN, EXPRESSED"/>
    <property type="match status" value="1"/>
</dbReference>
<dbReference type="AlphaFoldDB" id="A0A811SIS6"/>
<dbReference type="SMART" id="SM00717">
    <property type="entry name" value="SANT"/>
    <property type="match status" value="1"/>
</dbReference>
<keyword evidence="1" id="KW-0238">DNA-binding</keyword>
<dbReference type="PANTHER" id="PTHR47122">
    <property type="entry name" value="MYB-LIKE DNA-BINDING DOMAIN CONTAINING PROTEIN, EXPRESSED"/>
    <property type="match status" value="1"/>
</dbReference>
<proteinExistence type="predicted"/>
<dbReference type="PROSITE" id="PS51294">
    <property type="entry name" value="HTH_MYB"/>
    <property type="match status" value="1"/>
</dbReference>
<reference evidence="4" key="1">
    <citation type="submission" date="2020-10" db="EMBL/GenBank/DDBJ databases">
        <authorList>
            <person name="Han B."/>
            <person name="Lu T."/>
            <person name="Zhao Q."/>
            <person name="Huang X."/>
            <person name="Zhao Y."/>
        </authorList>
    </citation>
    <scope>NUCLEOTIDE SEQUENCE</scope>
</reference>
<dbReference type="InterPro" id="IPR017930">
    <property type="entry name" value="Myb_dom"/>
</dbReference>
<sequence length="180" mass="20698">MEQQAIQIYGQPLEDPEMFWAPIEQAEQGPYGFLGDLLLSIASGSPRGLQIENFGARDEDDVLILQLLEGPQDQANLNDWLSGDLHPSPLLDTNAHYQNPMFFKSRVSREYTRRKNNSRWTAKEVEILVQGVSKFGVGRWALLKQQFFETSIRTSVNLKDKWRNLLKAYQEIHKNYTAVS</sequence>
<evidence type="ECO:0000313" key="5">
    <source>
        <dbReference type="Proteomes" id="UP000604825"/>
    </source>
</evidence>
<feature type="domain" description="Myb-like" evidence="2">
    <location>
        <begin position="112"/>
        <end position="166"/>
    </location>
</feature>
<dbReference type="PROSITE" id="PS50090">
    <property type="entry name" value="MYB_LIKE"/>
    <property type="match status" value="1"/>
</dbReference>
<keyword evidence="5" id="KW-1185">Reference proteome</keyword>
<protein>
    <submittedName>
        <fullName evidence="4">Uncharacterized protein</fullName>
    </submittedName>
</protein>
<dbReference type="CDD" id="cd11660">
    <property type="entry name" value="SANT_TRF"/>
    <property type="match status" value="1"/>
</dbReference>
<dbReference type="EMBL" id="CAJGYO010000062">
    <property type="protein sequence ID" value="CAD6340776.1"/>
    <property type="molecule type" value="Genomic_DNA"/>
</dbReference>
<dbReference type="InterPro" id="IPR009057">
    <property type="entry name" value="Homeodomain-like_sf"/>
</dbReference>
<dbReference type="Proteomes" id="UP000604825">
    <property type="component" value="Unassembled WGS sequence"/>
</dbReference>
<organism evidence="4 5">
    <name type="scientific">Miscanthus lutarioriparius</name>
    <dbReference type="NCBI Taxonomy" id="422564"/>
    <lineage>
        <taxon>Eukaryota</taxon>
        <taxon>Viridiplantae</taxon>
        <taxon>Streptophyta</taxon>
        <taxon>Embryophyta</taxon>
        <taxon>Tracheophyta</taxon>
        <taxon>Spermatophyta</taxon>
        <taxon>Magnoliopsida</taxon>
        <taxon>Liliopsida</taxon>
        <taxon>Poales</taxon>
        <taxon>Poaceae</taxon>
        <taxon>PACMAD clade</taxon>
        <taxon>Panicoideae</taxon>
        <taxon>Andropogonodae</taxon>
        <taxon>Andropogoneae</taxon>
        <taxon>Saccharinae</taxon>
        <taxon>Miscanthus</taxon>
    </lineage>
</organism>
<evidence type="ECO:0000259" key="2">
    <source>
        <dbReference type="PROSITE" id="PS50090"/>
    </source>
</evidence>
<dbReference type="Gene3D" id="1.10.246.220">
    <property type="match status" value="1"/>
</dbReference>
<dbReference type="SUPFAM" id="SSF46689">
    <property type="entry name" value="Homeodomain-like"/>
    <property type="match status" value="1"/>
</dbReference>
<dbReference type="OrthoDB" id="608866at2759"/>
<accession>A0A811SIS6</accession>
<feature type="domain" description="HTH myb-type" evidence="3">
    <location>
        <begin position="112"/>
        <end position="170"/>
    </location>
</feature>
<evidence type="ECO:0000256" key="1">
    <source>
        <dbReference type="ARBA" id="ARBA00023125"/>
    </source>
</evidence>
<comment type="caution">
    <text evidence="4">The sequence shown here is derived from an EMBL/GenBank/DDBJ whole genome shotgun (WGS) entry which is preliminary data.</text>
</comment>
<dbReference type="InterPro" id="IPR001005">
    <property type="entry name" value="SANT/Myb"/>
</dbReference>
<dbReference type="Pfam" id="PF00249">
    <property type="entry name" value="Myb_DNA-binding"/>
    <property type="match status" value="1"/>
</dbReference>
<evidence type="ECO:0000313" key="4">
    <source>
        <dbReference type="EMBL" id="CAD6340776.1"/>
    </source>
</evidence>
<dbReference type="GO" id="GO:0003677">
    <property type="term" value="F:DNA binding"/>
    <property type="evidence" value="ECO:0007669"/>
    <property type="project" value="UniProtKB-KW"/>
</dbReference>
<gene>
    <name evidence="4" type="ORF">NCGR_LOCUS64874</name>
</gene>
<evidence type="ECO:0000259" key="3">
    <source>
        <dbReference type="PROSITE" id="PS51294"/>
    </source>
</evidence>
<name>A0A811SIS6_9POAL</name>